<protein>
    <recommendedName>
        <fullName evidence="2">CUE domain-containing protein</fullName>
    </recommendedName>
</protein>
<sequence>MSSAKNSSKEGFGKEQLTDHSTYDYINVFKNPSNLPINQIHLERTKYVLKKNLPKDVDFLEESADNIRMKWFDKVSEIIPALDKRWLPKCILHTFEPYTFTLSQEENKSFITKNLMFMESLEFLLTCDFHQFWCTILFEPSAAVSLRKFILNPIPHYQTEYLEDEYFDIYKTVFNMFILVYERLITFWVSEKEYIPKEFIYEKLLEKRLINLPIVNTLVFLYKHSNMDFINKLTTLYFDNTAQLDFQIHEVEETVNHTLMVFEMIGGHVCGFAKDAVIVPIAIPPRPLVFNLSWVYSVVNYLLNTVSLLNTLLQFYKPSIEMCLNKELPFRMPFIYATVYRELYVMLEDREELKQQKNLSDKVLDEINLGRSEFINVYHMFISHCIDKSLEYMGDIKQQEHVVETYLKLLTTALEDEYFICDYNLKYNIANQNEVFESCTNLDTTRTDFIVSCINKLQRNKTLQELSKLKKQTIEDVFKQFRPPIIEPDDEPTHIESALEDINENDIDVVIKDIVDMFPHLGDGFVLKCLECYNFQKSDVINAILEENLPPHLYEIPFDTIRIPPEPEPEKPVLAYRGKKPDYDDALKLLNDKSDIKELKSFVLEGIQYSNDHLYDDEYDDRYDYDAPIKVADNPLEEEVLTFNPNHEDLASDTSYSSDEEYDDNGKPVSKAGVNGNATGAQNNRSKMNFCEDPAVIRARREAKFQSKNPQRPQPPQKTKVVGKPKGQGQEKDVLKARDKKNVNKSSRANHSRKSGAQWKRTRGMVPS</sequence>
<evidence type="ECO:0000256" key="1">
    <source>
        <dbReference type="SAM" id="MobiDB-lite"/>
    </source>
</evidence>
<evidence type="ECO:0000313" key="3">
    <source>
        <dbReference type="EMBL" id="CAG9812776.1"/>
    </source>
</evidence>
<dbReference type="InterPro" id="IPR052586">
    <property type="entry name" value="ASCC2"/>
</dbReference>
<dbReference type="PANTHER" id="PTHR21494:SF0">
    <property type="entry name" value="ACTIVATING SIGNAL COINTEGRATOR 1 COMPLEX SUBUNIT 2"/>
    <property type="match status" value="1"/>
</dbReference>
<dbReference type="SMART" id="SM00546">
    <property type="entry name" value="CUE"/>
    <property type="match status" value="1"/>
</dbReference>
<name>A0A9N9WZT9_PHACE</name>
<feature type="compositionally biased region" description="Polar residues" evidence="1">
    <location>
        <begin position="676"/>
        <end position="687"/>
    </location>
</feature>
<feature type="domain" description="CUE" evidence="2">
    <location>
        <begin position="506"/>
        <end position="549"/>
    </location>
</feature>
<feature type="region of interest" description="Disordered" evidence="1">
    <location>
        <begin position="704"/>
        <end position="768"/>
    </location>
</feature>
<dbReference type="SUPFAM" id="SSF46934">
    <property type="entry name" value="UBA-like"/>
    <property type="match status" value="1"/>
</dbReference>
<dbReference type="PROSITE" id="PS51140">
    <property type="entry name" value="CUE"/>
    <property type="match status" value="1"/>
</dbReference>
<feature type="region of interest" description="Disordered" evidence="1">
    <location>
        <begin position="644"/>
        <end position="690"/>
    </location>
</feature>
<reference evidence="3" key="1">
    <citation type="submission" date="2022-01" db="EMBL/GenBank/DDBJ databases">
        <authorList>
            <person name="King R."/>
        </authorList>
    </citation>
    <scope>NUCLEOTIDE SEQUENCE</scope>
</reference>
<evidence type="ECO:0000313" key="4">
    <source>
        <dbReference type="Proteomes" id="UP001153737"/>
    </source>
</evidence>
<feature type="compositionally biased region" description="Basic and acidic residues" evidence="1">
    <location>
        <begin position="729"/>
        <end position="742"/>
    </location>
</feature>
<organism evidence="3 4">
    <name type="scientific">Phaedon cochleariae</name>
    <name type="common">Mustard beetle</name>
    <dbReference type="NCBI Taxonomy" id="80249"/>
    <lineage>
        <taxon>Eukaryota</taxon>
        <taxon>Metazoa</taxon>
        <taxon>Ecdysozoa</taxon>
        <taxon>Arthropoda</taxon>
        <taxon>Hexapoda</taxon>
        <taxon>Insecta</taxon>
        <taxon>Pterygota</taxon>
        <taxon>Neoptera</taxon>
        <taxon>Endopterygota</taxon>
        <taxon>Coleoptera</taxon>
        <taxon>Polyphaga</taxon>
        <taxon>Cucujiformia</taxon>
        <taxon>Chrysomeloidea</taxon>
        <taxon>Chrysomelidae</taxon>
        <taxon>Chrysomelinae</taxon>
        <taxon>Chrysomelini</taxon>
        <taxon>Phaedon</taxon>
    </lineage>
</organism>
<dbReference type="Proteomes" id="UP001153737">
    <property type="component" value="Chromosome 1"/>
</dbReference>
<accession>A0A9N9WZT9</accession>
<dbReference type="EMBL" id="OU896707">
    <property type="protein sequence ID" value="CAG9812776.1"/>
    <property type="molecule type" value="Genomic_DNA"/>
</dbReference>
<dbReference type="InterPro" id="IPR041800">
    <property type="entry name" value="ASCC2_CUE"/>
</dbReference>
<dbReference type="GO" id="GO:0006355">
    <property type="term" value="P:regulation of DNA-templated transcription"/>
    <property type="evidence" value="ECO:0007669"/>
    <property type="project" value="TreeGrafter"/>
</dbReference>
<dbReference type="PANTHER" id="PTHR21494">
    <property type="entry name" value="ACTIVATING SIGNAL COINTEGRATOR 1 COMPLEX SUBUNIT 2 ASC-1 COMPLEX SUBUNIT P100"/>
    <property type="match status" value="1"/>
</dbReference>
<dbReference type="OrthoDB" id="5577209at2759"/>
<keyword evidence="4" id="KW-1185">Reference proteome</keyword>
<reference evidence="3" key="2">
    <citation type="submission" date="2022-10" db="EMBL/GenBank/DDBJ databases">
        <authorList>
            <consortium name="ENA_rothamsted_submissions"/>
            <consortium name="culmorum"/>
            <person name="King R."/>
        </authorList>
    </citation>
    <scope>NUCLEOTIDE SEQUENCE</scope>
</reference>
<dbReference type="GO" id="GO:0043130">
    <property type="term" value="F:ubiquitin binding"/>
    <property type="evidence" value="ECO:0007669"/>
    <property type="project" value="InterPro"/>
</dbReference>
<dbReference type="CDD" id="cd14364">
    <property type="entry name" value="CUE_ASCC2"/>
    <property type="match status" value="1"/>
</dbReference>
<dbReference type="Gene3D" id="1.10.8.10">
    <property type="entry name" value="DNA helicase RuvA subunit, C-terminal domain"/>
    <property type="match status" value="1"/>
</dbReference>
<dbReference type="Pfam" id="PF02845">
    <property type="entry name" value="CUE"/>
    <property type="match status" value="1"/>
</dbReference>
<dbReference type="InterPro" id="IPR009060">
    <property type="entry name" value="UBA-like_sf"/>
</dbReference>
<dbReference type="AlphaFoldDB" id="A0A9N9WZT9"/>
<gene>
    <name evidence="3" type="ORF">PHAECO_LOCUS370</name>
</gene>
<evidence type="ECO:0000259" key="2">
    <source>
        <dbReference type="PROSITE" id="PS51140"/>
    </source>
</evidence>
<proteinExistence type="predicted"/>
<dbReference type="InterPro" id="IPR003892">
    <property type="entry name" value="CUE"/>
</dbReference>